<accession>A0A392UZC9</accession>
<proteinExistence type="predicted"/>
<evidence type="ECO:0000313" key="2">
    <source>
        <dbReference type="EMBL" id="MCI81227.1"/>
    </source>
</evidence>
<protein>
    <submittedName>
        <fullName evidence="2">Uncharacterized protein</fullName>
    </submittedName>
</protein>
<evidence type="ECO:0000313" key="3">
    <source>
        <dbReference type="Proteomes" id="UP000265520"/>
    </source>
</evidence>
<comment type="caution">
    <text evidence="2">The sequence shown here is derived from an EMBL/GenBank/DDBJ whole genome shotgun (WGS) entry which is preliminary data.</text>
</comment>
<feature type="non-terminal residue" evidence="2">
    <location>
        <position position="1"/>
    </location>
</feature>
<evidence type="ECO:0000256" key="1">
    <source>
        <dbReference type="SAM" id="MobiDB-lite"/>
    </source>
</evidence>
<sequence length="37" mass="4301">TRAMARSSRRRGGAREREEELESSRKLEGIIEAKVRE</sequence>
<dbReference type="Proteomes" id="UP000265520">
    <property type="component" value="Unassembled WGS sequence"/>
</dbReference>
<organism evidence="2 3">
    <name type="scientific">Trifolium medium</name>
    <dbReference type="NCBI Taxonomy" id="97028"/>
    <lineage>
        <taxon>Eukaryota</taxon>
        <taxon>Viridiplantae</taxon>
        <taxon>Streptophyta</taxon>
        <taxon>Embryophyta</taxon>
        <taxon>Tracheophyta</taxon>
        <taxon>Spermatophyta</taxon>
        <taxon>Magnoliopsida</taxon>
        <taxon>eudicotyledons</taxon>
        <taxon>Gunneridae</taxon>
        <taxon>Pentapetalae</taxon>
        <taxon>rosids</taxon>
        <taxon>fabids</taxon>
        <taxon>Fabales</taxon>
        <taxon>Fabaceae</taxon>
        <taxon>Papilionoideae</taxon>
        <taxon>50 kb inversion clade</taxon>
        <taxon>NPAAA clade</taxon>
        <taxon>Hologalegina</taxon>
        <taxon>IRL clade</taxon>
        <taxon>Trifolieae</taxon>
        <taxon>Trifolium</taxon>
    </lineage>
</organism>
<dbReference type="EMBL" id="LXQA011013910">
    <property type="protein sequence ID" value="MCI81227.1"/>
    <property type="molecule type" value="Genomic_DNA"/>
</dbReference>
<keyword evidence="3" id="KW-1185">Reference proteome</keyword>
<reference evidence="2 3" key="1">
    <citation type="journal article" date="2018" name="Front. Plant Sci.">
        <title>Red Clover (Trifolium pratense) and Zigzag Clover (T. medium) - A Picture of Genomic Similarities and Differences.</title>
        <authorList>
            <person name="Dluhosova J."/>
            <person name="Istvanek J."/>
            <person name="Nedelnik J."/>
            <person name="Repkova J."/>
        </authorList>
    </citation>
    <scope>NUCLEOTIDE SEQUENCE [LARGE SCALE GENOMIC DNA]</scope>
    <source>
        <strain evidence="3">cv. 10/8</strain>
        <tissue evidence="2">Leaf</tissue>
    </source>
</reference>
<feature type="region of interest" description="Disordered" evidence="1">
    <location>
        <begin position="1"/>
        <end position="24"/>
    </location>
</feature>
<feature type="compositionally biased region" description="Basic and acidic residues" evidence="1">
    <location>
        <begin position="13"/>
        <end position="24"/>
    </location>
</feature>
<name>A0A392UZC9_9FABA</name>
<dbReference type="AlphaFoldDB" id="A0A392UZC9"/>